<name>A0A7W6AKV5_9HYPH</name>
<dbReference type="EMBL" id="BSPG01000030">
    <property type="protein sequence ID" value="GLS45936.1"/>
    <property type="molecule type" value="Genomic_DNA"/>
</dbReference>
<evidence type="ECO:0000313" key="4">
    <source>
        <dbReference type="Proteomes" id="UP001156881"/>
    </source>
</evidence>
<dbReference type="EMBL" id="JACIDN010000011">
    <property type="protein sequence ID" value="MBB3905290.1"/>
    <property type="molecule type" value="Genomic_DNA"/>
</dbReference>
<sequence>MSGHKARRQGLDDVAGLVRTLTERMMTAYAVGSRPSEREVMAFCQGVLLLEEHRVALPCFAEDVIKRLQAQDVVNAPPPAPPSAPPTRGPSLFERMLSPFRLLRMA</sequence>
<keyword evidence="4" id="KW-1185">Reference proteome</keyword>
<organism evidence="2 3">
    <name type="scientific">Methylobacterium brachythecii</name>
    <dbReference type="NCBI Taxonomy" id="1176177"/>
    <lineage>
        <taxon>Bacteria</taxon>
        <taxon>Pseudomonadati</taxon>
        <taxon>Pseudomonadota</taxon>
        <taxon>Alphaproteobacteria</taxon>
        <taxon>Hyphomicrobiales</taxon>
        <taxon>Methylobacteriaceae</taxon>
        <taxon>Methylobacterium</taxon>
    </lineage>
</organism>
<accession>A0A7W6AKV5</accession>
<dbReference type="AlphaFoldDB" id="A0A7W6AKV5"/>
<reference evidence="1" key="1">
    <citation type="journal article" date="2014" name="Int. J. Syst. Evol. Microbiol.">
        <title>Complete genome of a new Firmicutes species belonging to the dominant human colonic microbiota ('Ruminococcus bicirculans') reveals two chromosomes and a selective capacity to utilize plant glucans.</title>
        <authorList>
            <consortium name="NISC Comparative Sequencing Program"/>
            <person name="Wegmann U."/>
            <person name="Louis P."/>
            <person name="Goesmann A."/>
            <person name="Henrissat B."/>
            <person name="Duncan S.H."/>
            <person name="Flint H.J."/>
        </authorList>
    </citation>
    <scope>NUCLEOTIDE SEQUENCE</scope>
    <source>
        <strain evidence="1">NBRC 107710</strain>
    </source>
</reference>
<protein>
    <submittedName>
        <fullName evidence="2">Uncharacterized protein</fullName>
    </submittedName>
</protein>
<evidence type="ECO:0000313" key="1">
    <source>
        <dbReference type="EMBL" id="GLS45936.1"/>
    </source>
</evidence>
<dbReference type="Proteomes" id="UP001156881">
    <property type="component" value="Unassembled WGS sequence"/>
</dbReference>
<gene>
    <name evidence="1" type="ORF">GCM10007884_39270</name>
    <name evidence="2" type="ORF">GGR33_004823</name>
</gene>
<proteinExistence type="predicted"/>
<comment type="caution">
    <text evidence="2">The sequence shown here is derived from an EMBL/GenBank/DDBJ whole genome shotgun (WGS) entry which is preliminary data.</text>
</comment>
<evidence type="ECO:0000313" key="3">
    <source>
        <dbReference type="Proteomes" id="UP000517759"/>
    </source>
</evidence>
<reference evidence="2 3" key="3">
    <citation type="submission" date="2020-08" db="EMBL/GenBank/DDBJ databases">
        <title>Genomic Encyclopedia of Type Strains, Phase IV (KMG-IV): sequencing the most valuable type-strain genomes for metagenomic binning, comparative biology and taxonomic classification.</title>
        <authorList>
            <person name="Goeker M."/>
        </authorList>
    </citation>
    <scope>NUCLEOTIDE SEQUENCE [LARGE SCALE GENOMIC DNA]</scope>
    <source>
        <strain evidence="2 3">DSM 24105</strain>
    </source>
</reference>
<reference evidence="1" key="4">
    <citation type="submission" date="2023-01" db="EMBL/GenBank/DDBJ databases">
        <title>Draft genome sequence of Methylobacterium brachythecii strain NBRC 107710.</title>
        <authorList>
            <person name="Sun Q."/>
            <person name="Mori K."/>
        </authorList>
    </citation>
    <scope>NUCLEOTIDE SEQUENCE</scope>
    <source>
        <strain evidence="1">NBRC 107710</strain>
    </source>
</reference>
<reference evidence="4" key="2">
    <citation type="journal article" date="2019" name="Int. J. Syst. Evol. Microbiol.">
        <title>The Global Catalogue of Microorganisms (GCM) 10K type strain sequencing project: providing services to taxonomists for standard genome sequencing and annotation.</title>
        <authorList>
            <consortium name="The Broad Institute Genomics Platform"/>
            <consortium name="The Broad Institute Genome Sequencing Center for Infectious Disease"/>
            <person name="Wu L."/>
            <person name="Ma J."/>
        </authorList>
    </citation>
    <scope>NUCLEOTIDE SEQUENCE [LARGE SCALE GENOMIC DNA]</scope>
    <source>
        <strain evidence="4">NBRC 107710</strain>
    </source>
</reference>
<evidence type="ECO:0000313" key="2">
    <source>
        <dbReference type="EMBL" id="MBB3905290.1"/>
    </source>
</evidence>
<dbReference type="RefSeq" id="WP_183512318.1">
    <property type="nucleotide sequence ID" value="NZ_BSPG01000030.1"/>
</dbReference>
<dbReference type="Proteomes" id="UP000517759">
    <property type="component" value="Unassembled WGS sequence"/>
</dbReference>